<name>F4PT65_CACFS</name>
<dbReference type="InterPro" id="IPR000742">
    <property type="entry name" value="EGF"/>
</dbReference>
<evidence type="ECO:0000256" key="7">
    <source>
        <dbReference type="SAM" id="Phobius"/>
    </source>
</evidence>
<protein>
    <recommendedName>
        <fullName evidence="1">serine--tRNA ligase</fullName>
        <ecNumber evidence="1">6.1.1.11</ecNumber>
    </recommendedName>
    <alternativeName>
        <fullName evidence="6">Seryl-tRNA synthetase</fullName>
    </alternativeName>
</protein>
<evidence type="ECO:0000256" key="4">
    <source>
        <dbReference type="ARBA" id="ARBA00022840"/>
    </source>
</evidence>
<dbReference type="PRINTS" id="PR00981">
    <property type="entry name" value="TRNASYNTHSER"/>
</dbReference>
<dbReference type="STRING" id="1054147.F4PT65"/>
<keyword evidence="7" id="KW-0812">Transmembrane</keyword>
<keyword evidence="11" id="KW-1185">Reference proteome</keyword>
<dbReference type="GO" id="GO:0004828">
    <property type="term" value="F:serine-tRNA ligase activity"/>
    <property type="evidence" value="ECO:0007669"/>
    <property type="project" value="UniProtKB-EC"/>
</dbReference>
<keyword evidence="7" id="KW-1133">Transmembrane helix</keyword>
<evidence type="ECO:0000256" key="1">
    <source>
        <dbReference type="ARBA" id="ARBA00012840"/>
    </source>
</evidence>
<dbReference type="PROSITE" id="PS01186">
    <property type="entry name" value="EGF_2"/>
    <property type="match status" value="1"/>
</dbReference>
<keyword evidence="2" id="KW-0436">Ligase</keyword>
<dbReference type="EC" id="6.1.1.11" evidence="1"/>
<dbReference type="InterPro" id="IPR036116">
    <property type="entry name" value="FN3_sf"/>
</dbReference>
<dbReference type="PROSITE" id="PS50853">
    <property type="entry name" value="FN3"/>
    <property type="match status" value="2"/>
</dbReference>
<feature type="domain" description="Fibronectin type-III" evidence="8">
    <location>
        <begin position="554"/>
        <end position="651"/>
    </location>
</feature>
<accession>F4PT65</accession>
<gene>
    <name evidence="10" type="ORF">DFA_00666</name>
</gene>
<dbReference type="InterPro" id="IPR002314">
    <property type="entry name" value="aa-tRNA-synt_IIb"/>
</dbReference>
<reference evidence="11" key="1">
    <citation type="journal article" date="2011" name="Genome Res.">
        <title>Phylogeny-wide analysis of social amoeba genomes highlights ancient origins for complex intercellular communication.</title>
        <authorList>
            <person name="Heidel A.J."/>
            <person name="Lawal H.M."/>
            <person name="Felder M."/>
            <person name="Schilde C."/>
            <person name="Helps N.R."/>
            <person name="Tunggal B."/>
            <person name="Rivero F."/>
            <person name="John U."/>
            <person name="Schleicher M."/>
            <person name="Eichinger L."/>
            <person name="Platzer M."/>
            <person name="Noegel A.A."/>
            <person name="Schaap P."/>
            <person name="Gloeckner G."/>
        </authorList>
    </citation>
    <scope>NUCLEOTIDE SEQUENCE [LARGE SCALE GENOMIC DNA]</scope>
    <source>
        <strain evidence="11">SH3</strain>
    </source>
</reference>
<keyword evidence="7" id="KW-0472">Membrane</keyword>
<dbReference type="GeneID" id="14873970"/>
<dbReference type="GO" id="GO:0005524">
    <property type="term" value="F:ATP binding"/>
    <property type="evidence" value="ECO:0007669"/>
    <property type="project" value="UniProtKB-KW"/>
</dbReference>
<evidence type="ECO:0000256" key="2">
    <source>
        <dbReference type="ARBA" id="ARBA00022598"/>
    </source>
</evidence>
<dbReference type="InterPro" id="IPR006195">
    <property type="entry name" value="aa-tRNA-synth_II"/>
</dbReference>
<dbReference type="InterPro" id="IPR045864">
    <property type="entry name" value="aa-tRNA-synth_II/BPL/LPL"/>
</dbReference>
<dbReference type="Gene3D" id="2.10.25.10">
    <property type="entry name" value="Laminin"/>
    <property type="match status" value="1"/>
</dbReference>
<sequence>MMLRRLVHIANSNKNVVTCNSNNNKSSLYNHFKSSNINETITTTTQQYANVNVRYYSHNKAINNNLNMYERYRVVKRDIDSVRKQRNETSTKMKDKKLTREERDQLVEQVGFSHCFRSEVGGGTNNRGIYRVHQFSKVEMFVLANEQDSDRIHRELLDTQIEMFNELELPFRVLDMPTGDLGAPAYRKFDIEVWIPSRNGYGEISSTSNCTDYQSRRLNIKHHLHADADSHFVHTLNGTAIAIPRIILAILENNQQKDGSMIITIKLFWRIYSQSHNKQGYQKEDGCFPSFSCRGQWIYEVEYANAGCTGAINRVNAFYAGQCYAGGSDYWWYTVSGGTASFAISQGGCFAAPDYAYNYPADSGCTGSMQVITRTVPPLPATGFLGFERIRSPNPSSDCLNYENERSIDRINACVMLPSNRGAGIYIRAYQTTQIGFGYYYAGCGTVMGTNVFTSPSTCSSVDGGYTWGQVFPALGISSVGATNTLNDVSLTTFSSNIGGSIFYYTATLSCPAGQYPMATSINPATPTATLAIPSAARGQSCTIVVSANGDTIVSGGPITGQSGAFTLPLLATMSTLTPGTVTTKTIAFTYSSSTGGTYTVTVGGTQYPTCSGVTTCTATGLNPNTQYTVSVTVTNAGTTSAPLSFTTTTANIIDTPSVSINAQTSTSLTVSYAVTGGYGATIYQLRLNNVVQASCITSSCTIPGLVYGTVYTFSASATNDGYTATSPNFVKNFWTLPTMGPVNIVNYGTTWLTFSYSSNDGRVIGANTFAIRVNGILSTNSTCSGSTNCYVGGLTAGSTPAISITSSNSGETSATQGTANQKLYDSVSTLVVTPSLQTSSSFRVTYSSSNGIPLKTIYQVLVDSISAPSCPATEGACTIISLPPKTYNVTVTATNDGLLISKSINVLVTNFPTMNPIVVGDIGTTWVEFTYSSIGGTAGGNSFTINVAGSDIATASCKQGPFCRVSGLTSGSSPVISIFVTNNGEVSNTVSSTPSLYQPTSPPIISFSRVSPTTLNISWTENDGVPGLSLFDVLLNGTNICPNIAINNCLYNSITDGLYYNFTIIVKNDNFVSSNSKSYFSYPPTTPVLVTAIGKTGSIYVNWTESSGGVPDETKYHVFLSIDNDHWARVCLGGAASNSLNLSCLVDDLTDNTFYYVMVTVENTDFEVLRTISNATTLPFNGTNSCRPAGSEVDCSGNGTCPNHECLCADGWDGQYCEVPTDGGGDGGDGGGGVIITPNPSNPGIDIDKGGVKYSFTINKLLERDLDMNVAKVLELTSIKWQPVQQVNDTLVHPTNNGSVIRRSWTYTAINVTSYAAVINITFIQLEAIPNVTVGDSYPMSFAGDEFLLKIGSFKYAMEISQWNWDSQLSTLELWTSINAQPEECASDDSNPIAMVNGTTSNFINIGQANGKLLYGRLVKRVVLDSIPRSVNHYLVQESETNTTVVTAIPYFENQVDIDPNFSLLLDTSKSSNDGCSKPDNTWRIIVGVVVGVAALAAITFAGTLFYKRKLRNHQQQKTLAKKLSSINNNNQS</sequence>
<evidence type="ECO:0000256" key="6">
    <source>
        <dbReference type="ARBA" id="ARBA00031113"/>
    </source>
</evidence>
<dbReference type="InterPro" id="IPR002317">
    <property type="entry name" value="Ser-tRNA-ligase_type_1"/>
</dbReference>
<dbReference type="InterPro" id="IPR013783">
    <property type="entry name" value="Ig-like_fold"/>
</dbReference>
<dbReference type="RefSeq" id="XP_004358651.1">
    <property type="nucleotide sequence ID" value="XM_004358594.1"/>
</dbReference>
<keyword evidence="5" id="KW-0030">Aminoacyl-tRNA synthetase</keyword>
<dbReference type="Pfam" id="PF23106">
    <property type="entry name" value="EGF_Teneurin"/>
    <property type="match status" value="1"/>
</dbReference>
<dbReference type="Pfam" id="PF00587">
    <property type="entry name" value="tRNA-synt_2b"/>
    <property type="match status" value="1"/>
</dbReference>
<dbReference type="Gene3D" id="3.30.930.10">
    <property type="entry name" value="Bira Bifunctional Protein, Domain 2"/>
    <property type="match status" value="1"/>
</dbReference>
<feature type="domain" description="Fibronectin type-III" evidence="8">
    <location>
        <begin position="1084"/>
        <end position="1181"/>
    </location>
</feature>
<dbReference type="PANTHER" id="PTHR11778">
    <property type="entry name" value="SERYL-TRNA SYNTHETASE"/>
    <property type="match status" value="1"/>
</dbReference>
<dbReference type="GO" id="GO:0006434">
    <property type="term" value="P:seryl-tRNA aminoacylation"/>
    <property type="evidence" value="ECO:0007669"/>
    <property type="project" value="InterPro"/>
</dbReference>
<dbReference type="SMART" id="SM00060">
    <property type="entry name" value="FN3"/>
    <property type="match status" value="5"/>
</dbReference>
<feature type="domain" description="Aminoacyl-transfer RNA synthetases class-II family profile" evidence="9">
    <location>
        <begin position="115"/>
        <end position="264"/>
    </location>
</feature>
<dbReference type="KEGG" id="dfa:DFA_00666"/>
<feature type="transmembrane region" description="Helical" evidence="7">
    <location>
        <begin position="1484"/>
        <end position="1508"/>
    </location>
</feature>
<organism evidence="10 11">
    <name type="scientific">Cavenderia fasciculata</name>
    <name type="common">Slime mold</name>
    <name type="synonym">Dictyostelium fasciculatum</name>
    <dbReference type="NCBI Taxonomy" id="261658"/>
    <lineage>
        <taxon>Eukaryota</taxon>
        <taxon>Amoebozoa</taxon>
        <taxon>Evosea</taxon>
        <taxon>Eumycetozoa</taxon>
        <taxon>Dictyostelia</taxon>
        <taxon>Acytosteliales</taxon>
        <taxon>Cavenderiaceae</taxon>
        <taxon>Cavenderia</taxon>
    </lineage>
</organism>
<evidence type="ECO:0000313" key="11">
    <source>
        <dbReference type="Proteomes" id="UP000007797"/>
    </source>
</evidence>
<dbReference type="OMA" id="QPEECAS"/>
<proteinExistence type="predicted"/>
<dbReference type="PROSITE" id="PS50862">
    <property type="entry name" value="AA_TRNA_LIGASE_II"/>
    <property type="match status" value="1"/>
</dbReference>
<dbReference type="Gene3D" id="2.60.40.10">
    <property type="entry name" value="Immunoglobulins"/>
    <property type="match status" value="2"/>
</dbReference>
<dbReference type="InterPro" id="IPR003961">
    <property type="entry name" value="FN3_dom"/>
</dbReference>
<dbReference type="SUPFAM" id="SSF49265">
    <property type="entry name" value="Fibronectin type III"/>
    <property type="match status" value="2"/>
</dbReference>
<evidence type="ECO:0000259" key="8">
    <source>
        <dbReference type="PROSITE" id="PS50853"/>
    </source>
</evidence>
<dbReference type="InterPro" id="IPR054484">
    <property type="entry name" value="ComC_SSD"/>
</dbReference>
<keyword evidence="3" id="KW-0547">Nucleotide-binding</keyword>
<dbReference type="Proteomes" id="UP000007797">
    <property type="component" value="Unassembled WGS sequence"/>
</dbReference>
<keyword evidence="4" id="KW-0067">ATP-binding</keyword>
<evidence type="ECO:0000259" key="9">
    <source>
        <dbReference type="PROSITE" id="PS50862"/>
    </source>
</evidence>
<evidence type="ECO:0000313" key="10">
    <source>
        <dbReference type="EMBL" id="EGG20801.1"/>
    </source>
</evidence>
<dbReference type="SUPFAM" id="SSF55681">
    <property type="entry name" value="Class II aaRS and biotin synthetases"/>
    <property type="match status" value="1"/>
</dbReference>
<dbReference type="OrthoDB" id="9908419at2759"/>
<dbReference type="Pfam" id="PF22933">
    <property type="entry name" value="ComC_SSD"/>
    <property type="match status" value="1"/>
</dbReference>
<dbReference type="SUPFAM" id="SSF57196">
    <property type="entry name" value="EGF/Laminin"/>
    <property type="match status" value="1"/>
</dbReference>
<dbReference type="EMBL" id="GL883010">
    <property type="protein sequence ID" value="EGG20801.1"/>
    <property type="molecule type" value="Genomic_DNA"/>
</dbReference>
<evidence type="ECO:0000256" key="3">
    <source>
        <dbReference type="ARBA" id="ARBA00022741"/>
    </source>
</evidence>
<evidence type="ECO:0000256" key="5">
    <source>
        <dbReference type="ARBA" id="ARBA00023146"/>
    </source>
</evidence>